<accession>A0A1F5EKQ9</accession>
<keyword evidence="2 5" id="KW-0689">Ribosomal protein</keyword>
<dbReference type="GO" id="GO:0003723">
    <property type="term" value="F:RNA binding"/>
    <property type="evidence" value="ECO:0007669"/>
    <property type="project" value="TreeGrafter"/>
</dbReference>
<name>A0A1F5EKQ9_9BACT</name>
<dbReference type="InterPro" id="IPR020568">
    <property type="entry name" value="Ribosomal_Su5_D2-typ_SF"/>
</dbReference>
<evidence type="ECO:0000256" key="5">
    <source>
        <dbReference type="HAMAP-Rule" id="MF_00532"/>
    </source>
</evidence>
<proteinExistence type="inferred from homology"/>
<evidence type="ECO:0000313" key="8">
    <source>
        <dbReference type="EMBL" id="OGD67998.1"/>
    </source>
</evidence>
<dbReference type="STRING" id="1797469.A3F08_03575"/>
<evidence type="ECO:0000256" key="7">
    <source>
        <dbReference type="SAM" id="MobiDB-lite"/>
    </source>
</evidence>
<evidence type="ECO:0000256" key="1">
    <source>
        <dbReference type="ARBA" id="ARBA00005251"/>
    </source>
</evidence>
<feature type="compositionally biased region" description="Basic and acidic residues" evidence="7">
    <location>
        <begin position="102"/>
        <end position="111"/>
    </location>
</feature>
<evidence type="ECO:0000256" key="6">
    <source>
        <dbReference type="RuleBase" id="RU003815"/>
    </source>
</evidence>
<dbReference type="FunFam" id="3.30.230.10:FF:000001">
    <property type="entry name" value="30S ribosomal protein S9"/>
    <property type="match status" value="1"/>
</dbReference>
<dbReference type="EMBL" id="MEZV01000001">
    <property type="protein sequence ID" value="OGD67998.1"/>
    <property type="molecule type" value="Genomic_DNA"/>
</dbReference>
<dbReference type="AlphaFoldDB" id="A0A1F5EKQ9"/>
<dbReference type="InterPro" id="IPR014721">
    <property type="entry name" value="Ribsml_uS5_D2-typ_fold_subgr"/>
</dbReference>
<dbReference type="Pfam" id="PF00380">
    <property type="entry name" value="Ribosomal_S9"/>
    <property type="match status" value="1"/>
</dbReference>
<feature type="region of interest" description="Disordered" evidence="7">
    <location>
        <begin position="97"/>
        <end position="126"/>
    </location>
</feature>
<dbReference type="HAMAP" id="MF_00532_B">
    <property type="entry name" value="Ribosomal_uS9_B"/>
    <property type="match status" value="1"/>
</dbReference>
<feature type="compositionally biased region" description="Basic residues" evidence="7">
    <location>
        <begin position="112"/>
        <end position="126"/>
    </location>
</feature>
<comment type="caution">
    <text evidence="8">The sequence shown here is derived from an EMBL/GenBank/DDBJ whole genome shotgun (WGS) entry which is preliminary data.</text>
</comment>
<keyword evidence="3 5" id="KW-0687">Ribonucleoprotein</keyword>
<dbReference type="Proteomes" id="UP000176451">
    <property type="component" value="Unassembled WGS sequence"/>
</dbReference>
<reference evidence="8 9" key="1">
    <citation type="journal article" date="2016" name="Nat. Commun.">
        <title>Thousands of microbial genomes shed light on interconnected biogeochemical processes in an aquifer system.</title>
        <authorList>
            <person name="Anantharaman K."/>
            <person name="Brown C.T."/>
            <person name="Hug L.A."/>
            <person name="Sharon I."/>
            <person name="Castelle C.J."/>
            <person name="Probst A.J."/>
            <person name="Thomas B.C."/>
            <person name="Singh A."/>
            <person name="Wilkins M.J."/>
            <person name="Karaoz U."/>
            <person name="Brodie E.L."/>
            <person name="Williams K.H."/>
            <person name="Hubbard S.S."/>
            <person name="Banfield J.F."/>
        </authorList>
    </citation>
    <scope>NUCLEOTIDE SEQUENCE [LARGE SCALE GENOMIC DNA]</scope>
</reference>
<gene>
    <name evidence="5" type="primary">rpsI</name>
    <name evidence="8" type="ORF">A3F08_03575</name>
</gene>
<dbReference type="GO" id="GO:0003735">
    <property type="term" value="F:structural constituent of ribosome"/>
    <property type="evidence" value="ECO:0007669"/>
    <property type="project" value="InterPro"/>
</dbReference>
<sequence length="126" mass="14226">MQFKGQYYYGTGSRKTAIARVRLYSGKGLVVINGKKVVKADETAISPLVLCGKKDKFDVSVVVRGGGIISQKEAIRHGISRALLEFDQELRPTLKKAGFLTRDPREKERKKPGLKRARRAPQWQKR</sequence>
<evidence type="ECO:0000256" key="4">
    <source>
        <dbReference type="ARBA" id="ARBA00035259"/>
    </source>
</evidence>
<evidence type="ECO:0000256" key="2">
    <source>
        <dbReference type="ARBA" id="ARBA00022980"/>
    </source>
</evidence>
<evidence type="ECO:0000256" key="3">
    <source>
        <dbReference type="ARBA" id="ARBA00023274"/>
    </source>
</evidence>
<dbReference type="InterPro" id="IPR023035">
    <property type="entry name" value="Ribosomal_uS9_bac/plastid"/>
</dbReference>
<dbReference type="PANTHER" id="PTHR21569:SF1">
    <property type="entry name" value="SMALL RIBOSOMAL SUBUNIT PROTEIN US9M"/>
    <property type="match status" value="1"/>
</dbReference>
<dbReference type="PROSITE" id="PS00360">
    <property type="entry name" value="RIBOSOMAL_S9"/>
    <property type="match status" value="1"/>
</dbReference>
<protein>
    <recommendedName>
        <fullName evidence="4 5">Small ribosomal subunit protein uS9</fullName>
    </recommendedName>
</protein>
<dbReference type="SUPFAM" id="SSF54211">
    <property type="entry name" value="Ribosomal protein S5 domain 2-like"/>
    <property type="match status" value="1"/>
</dbReference>
<dbReference type="PANTHER" id="PTHR21569">
    <property type="entry name" value="RIBOSOMAL PROTEIN S9"/>
    <property type="match status" value="1"/>
</dbReference>
<comment type="similarity">
    <text evidence="1 5 6">Belongs to the universal ribosomal protein uS9 family.</text>
</comment>
<dbReference type="GO" id="GO:0022627">
    <property type="term" value="C:cytosolic small ribosomal subunit"/>
    <property type="evidence" value="ECO:0007669"/>
    <property type="project" value="TreeGrafter"/>
</dbReference>
<organism evidence="8 9">
    <name type="scientific">Candidatus Berkelbacteria bacterium RIFCSPHIGHO2_12_FULL_36_9</name>
    <dbReference type="NCBI Taxonomy" id="1797469"/>
    <lineage>
        <taxon>Bacteria</taxon>
        <taxon>Candidatus Berkelbacteria</taxon>
    </lineage>
</organism>
<dbReference type="GO" id="GO:0006412">
    <property type="term" value="P:translation"/>
    <property type="evidence" value="ECO:0007669"/>
    <property type="project" value="UniProtKB-UniRule"/>
</dbReference>
<dbReference type="Gene3D" id="3.30.230.10">
    <property type="match status" value="1"/>
</dbReference>
<dbReference type="InterPro" id="IPR000754">
    <property type="entry name" value="Ribosomal_uS9"/>
</dbReference>
<dbReference type="InterPro" id="IPR020574">
    <property type="entry name" value="Ribosomal_uS9_CS"/>
</dbReference>
<evidence type="ECO:0000313" key="9">
    <source>
        <dbReference type="Proteomes" id="UP000176451"/>
    </source>
</evidence>
<dbReference type="NCBIfam" id="NF001099">
    <property type="entry name" value="PRK00132.1"/>
    <property type="match status" value="1"/>
</dbReference>